<keyword evidence="2" id="KW-1185">Reference proteome</keyword>
<proteinExistence type="predicted"/>
<name>A0AAV2QMY6_MEGNR</name>
<comment type="caution">
    <text evidence="1">The sequence shown here is derived from an EMBL/GenBank/DDBJ whole genome shotgun (WGS) entry which is preliminary data.</text>
</comment>
<evidence type="ECO:0000313" key="2">
    <source>
        <dbReference type="Proteomes" id="UP001497623"/>
    </source>
</evidence>
<organism evidence="1 2">
    <name type="scientific">Meganyctiphanes norvegica</name>
    <name type="common">Northern krill</name>
    <name type="synonym">Thysanopoda norvegica</name>
    <dbReference type="NCBI Taxonomy" id="48144"/>
    <lineage>
        <taxon>Eukaryota</taxon>
        <taxon>Metazoa</taxon>
        <taxon>Ecdysozoa</taxon>
        <taxon>Arthropoda</taxon>
        <taxon>Crustacea</taxon>
        <taxon>Multicrustacea</taxon>
        <taxon>Malacostraca</taxon>
        <taxon>Eumalacostraca</taxon>
        <taxon>Eucarida</taxon>
        <taxon>Euphausiacea</taxon>
        <taxon>Euphausiidae</taxon>
        <taxon>Meganyctiphanes</taxon>
    </lineage>
</organism>
<evidence type="ECO:0000313" key="1">
    <source>
        <dbReference type="EMBL" id="CAL4090448.1"/>
    </source>
</evidence>
<dbReference type="AlphaFoldDB" id="A0AAV2QMY6"/>
<accession>A0AAV2QMY6</accession>
<dbReference type="Proteomes" id="UP001497623">
    <property type="component" value="Unassembled WGS sequence"/>
</dbReference>
<gene>
    <name evidence="1" type="ORF">MNOR_LOCUS14026</name>
</gene>
<protein>
    <submittedName>
        <fullName evidence="1">Uncharacterized protein</fullName>
    </submittedName>
</protein>
<dbReference type="EMBL" id="CAXKWB010008271">
    <property type="protein sequence ID" value="CAL4090448.1"/>
    <property type="molecule type" value="Genomic_DNA"/>
</dbReference>
<reference evidence="1 2" key="1">
    <citation type="submission" date="2024-05" db="EMBL/GenBank/DDBJ databases">
        <authorList>
            <person name="Wallberg A."/>
        </authorList>
    </citation>
    <scope>NUCLEOTIDE SEQUENCE [LARGE SCALE GENOMIC DNA]</scope>
</reference>
<sequence length="104" mass="11617">MPLFSISQHICSLAFQAWLYIKVKVEHFSMQVFHRLSKKNYDSANIEIGPKIGIGKRASIRFNIIFWSIIQVTALKGGTAVSLQGGRASLPATQPIPKDEVYVI</sequence>